<name>A0A2D0RFS7_ICTPU</name>
<feature type="domain" description="TLDc" evidence="2">
    <location>
        <begin position="3"/>
        <end position="162"/>
    </location>
</feature>
<dbReference type="Proteomes" id="UP000221080">
    <property type="component" value="Chromosome 7"/>
</dbReference>
<dbReference type="STRING" id="7998.ENSIPUP00000021196"/>
<dbReference type="PROSITE" id="PS51886">
    <property type="entry name" value="TLDC"/>
    <property type="match status" value="1"/>
</dbReference>
<dbReference type="OMA" id="SLMEKPW"/>
<dbReference type="PANTHER" id="PTHR14241">
    <property type="entry name" value="INTERFERON-INDUCED PROTEIN 44"/>
    <property type="match status" value="1"/>
</dbReference>
<evidence type="ECO:0000313" key="3">
    <source>
        <dbReference type="Proteomes" id="UP000221080"/>
    </source>
</evidence>
<proteinExistence type="inferred from homology"/>
<dbReference type="PANTHER" id="PTHR14241:SF19">
    <property type="entry name" value="INTERFERON-INDUCED PROTEIN 44-LIKE ISOFORM X1-RELATED"/>
    <property type="match status" value="1"/>
</dbReference>
<dbReference type="RefSeq" id="XP_017328750.1">
    <property type="nucleotide sequence ID" value="XM_017473261.3"/>
</dbReference>
<evidence type="ECO:0000259" key="2">
    <source>
        <dbReference type="PROSITE" id="PS51886"/>
    </source>
</evidence>
<dbReference type="SUPFAM" id="SSF52540">
    <property type="entry name" value="P-loop containing nucleoside triphosphate hydrolases"/>
    <property type="match status" value="1"/>
</dbReference>
<reference evidence="3" key="1">
    <citation type="journal article" date="2016" name="Nat. Commun.">
        <title>The channel catfish genome sequence provides insights into the evolution of scale formation in teleosts.</title>
        <authorList>
            <person name="Liu Z."/>
            <person name="Liu S."/>
            <person name="Yao J."/>
            <person name="Bao L."/>
            <person name="Zhang J."/>
            <person name="Li Y."/>
            <person name="Jiang C."/>
            <person name="Sun L."/>
            <person name="Wang R."/>
            <person name="Zhang Y."/>
            <person name="Zhou T."/>
            <person name="Zeng Q."/>
            <person name="Fu Q."/>
            <person name="Gao S."/>
            <person name="Li N."/>
            <person name="Koren S."/>
            <person name="Jiang Y."/>
            <person name="Zimin A."/>
            <person name="Xu P."/>
            <person name="Phillippy A.M."/>
            <person name="Geng X."/>
            <person name="Song L."/>
            <person name="Sun F."/>
            <person name="Li C."/>
            <person name="Wang X."/>
            <person name="Chen A."/>
            <person name="Jin Y."/>
            <person name="Yuan Z."/>
            <person name="Yang Y."/>
            <person name="Tan S."/>
            <person name="Peatman E."/>
            <person name="Lu J."/>
            <person name="Qin Z."/>
            <person name="Dunham R."/>
            <person name="Li Z."/>
            <person name="Sonstegard T."/>
            <person name="Feng J."/>
            <person name="Danzmann R.G."/>
            <person name="Schroeder S."/>
            <person name="Scheffler B."/>
            <person name="Duke M.V."/>
            <person name="Ballard L."/>
            <person name="Kucuktas H."/>
            <person name="Kaltenboeck L."/>
            <person name="Liu H."/>
            <person name="Armbruster J."/>
            <person name="Xie Y."/>
            <person name="Kirby M.L."/>
            <person name="Tian Y."/>
            <person name="Flanagan M.E."/>
            <person name="Mu W."/>
            <person name="Waldbieser G.C."/>
        </authorList>
    </citation>
    <scope>NUCLEOTIDE SEQUENCE [LARGE SCALE GENOMIC DNA]</scope>
    <source>
        <strain evidence="3">SDA103</strain>
    </source>
</reference>
<dbReference type="InterPro" id="IPR006571">
    <property type="entry name" value="TLDc_dom"/>
</dbReference>
<dbReference type="Gene3D" id="3.40.50.300">
    <property type="entry name" value="P-loop containing nucleotide triphosphate hydrolases"/>
    <property type="match status" value="1"/>
</dbReference>
<comment type="similarity">
    <text evidence="1">Belongs to the IFI44 family.</text>
</comment>
<dbReference type="GO" id="GO:0006955">
    <property type="term" value="P:immune response"/>
    <property type="evidence" value="ECO:0007669"/>
    <property type="project" value="TreeGrafter"/>
</dbReference>
<dbReference type="CTD" id="565601"/>
<dbReference type="Pfam" id="PF07534">
    <property type="entry name" value="TLD"/>
    <property type="match status" value="1"/>
</dbReference>
<evidence type="ECO:0000313" key="4">
    <source>
        <dbReference type="RefSeq" id="XP_017328750.1"/>
    </source>
</evidence>
<dbReference type="RefSeq" id="XP_017328751.1">
    <property type="nucleotide sequence ID" value="XM_017473262.3"/>
</dbReference>
<organism evidence="3 4">
    <name type="scientific">Ictalurus punctatus</name>
    <name type="common">Channel catfish</name>
    <name type="synonym">Silurus punctatus</name>
    <dbReference type="NCBI Taxonomy" id="7998"/>
    <lineage>
        <taxon>Eukaryota</taxon>
        <taxon>Metazoa</taxon>
        <taxon>Chordata</taxon>
        <taxon>Craniata</taxon>
        <taxon>Vertebrata</taxon>
        <taxon>Euteleostomi</taxon>
        <taxon>Actinopterygii</taxon>
        <taxon>Neopterygii</taxon>
        <taxon>Teleostei</taxon>
        <taxon>Ostariophysi</taxon>
        <taxon>Siluriformes</taxon>
        <taxon>Ictaluridae</taxon>
        <taxon>Ictalurus</taxon>
    </lineage>
</organism>
<accession>A0A2D0RFS7</accession>
<evidence type="ECO:0000256" key="1">
    <source>
        <dbReference type="ARBA" id="ARBA00009243"/>
    </source>
</evidence>
<evidence type="ECO:0000313" key="5">
    <source>
        <dbReference type="RefSeq" id="XP_017328751.1"/>
    </source>
</evidence>
<sequence>MMSVINSRLSKKQEMKLCALLGHAKLSLLYKASVHSFNSNIFHQKCDRQGPTVTVAYNNSGYIFGAYISKDYAQTGQNIVDDKAFLFSFNEREVDKAPLRVVSTEAQRSYIDGNTGPNFNSLLFIYNNTATVYSNPGTYNFDPAEMHGNDLQLSECEVYRVEGFGSLMEKPWRNLEWSLEKRKSLMDAISRWTPSVSSVQKARVLLVGAVGAGKSSFFNSVSSIFKGHVSCRANTGIAGTSLTTQFRVYSIKVGSKFLPITLCDSMGLEEGLNAGLDIDDFTNILKGHIQDRYQFNPSMPLQSESPYFCKTPTMKEKIHTVVYVMDACKIKLLSDKLIEKLAAFRRKANHMGIPQMILLTKVDEACRSVGEDLKHVYQSHYIYKMMQEVSVRLGVSLSAVVPVKNYSKELELDPYTDIVLLNAVQQIIRTSDVYFDDVSCEEE</sequence>
<dbReference type="InterPro" id="IPR027417">
    <property type="entry name" value="P-loop_NTPase"/>
</dbReference>
<protein>
    <submittedName>
        <fullName evidence="4 5">Interferon induced protein 44c2</fullName>
    </submittedName>
</protein>
<gene>
    <name evidence="4 5" type="primary">ifi44c2</name>
</gene>
<dbReference type="OrthoDB" id="25620at2759"/>
<dbReference type="KEGG" id="ipu:108268345"/>
<keyword evidence="3" id="KW-1185">Reference proteome</keyword>
<reference evidence="4 5" key="2">
    <citation type="submission" date="2025-04" db="UniProtKB">
        <authorList>
            <consortium name="RefSeq"/>
        </authorList>
    </citation>
    <scope>IDENTIFICATION</scope>
    <source>
        <tissue evidence="4 5">Blood</tissue>
    </source>
</reference>
<dbReference type="SMART" id="SM00584">
    <property type="entry name" value="TLDc"/>
    <property type="match status" value="1"/>
</dbReference>
<dbReference type="GeneID" id="108268345"/>
<dbReference type="AlphaFoldDB" id="A0A2D0RFS7"/>
<dbReference type="CDD" id="cd00882">
    <property type="entry name" value="Ras_like_GTPase"/>
    <property type="match status" value="1"/>
</dbReference>